<dbReference type="GO" id="GO:0016787">
    <property type="term" value="F:hydrolase activity"/>
    <property type="evidence" value="ECO:0007669"/>
    <property type="project" value="UniProtKB-UniRule"/>
</dbReference>
<dbReference type="EMBL" id="UGOW01000001">
    <property type="protein sequence ID" value="STY18809.1"/>
    <property type="molecule type" value="Genomic_DNA"/>
</dbReference>
<dbReference type="OrthoDB" id="9807112at2"/>
<feature type="active site" description="Proton acceptor" evidence="4">
    <location>
        <position position="214"/>
    </location>
</feature>
<evidence type="ECO:0000256" key="1">
    <source>
        <dbReference type="ARBA" id="ARBA00022801"/>
    </source>
</evidence>
<feature type="short sequence motif" description="DGA/G" evidence="4">
    <location>
        <begin position="214"/>
        <end position="216"/>
    </location>
</feature>
<reference evidence="7 9" key="2">
    <citation type="submission" date="2018-06" db="EMBL/GenBank/DDBJ databases">
        <authorList>
            <consortium name="Pathogen Informatics"/>
            <person name="Doyle S."/>
        </authorList>
    </citation>
    <scope>NUCLEOTIDE SEQUENCE [LARGE SCALE GENOMIC DNA]</scope>
    <source>
        <strain evidence="7 9">NCTC12376</strain>
    </source>
</reference>
<evidence type="ECO:0000256" key="3">
    <source>
        <dbReference type="ARBA" id="ARBA00023098"/>
    </source>
</evidence>
<keyword evidence="7" id="KW-0812">Transmembrane</keyword>
<keyword evidence="7" id="KW-0472">Membrane</keyword>
<dbReference type="InterPro" id="IPR050301">
    <property type="entry name" value="NTE"/>
</dbReference>
<dbReference type="Gene3D" id="3.40.1090.10">
    <property type="entry name" value="Cytosolic phospholipase A2 catalytic domain"/>
    <property type="match status" value="2"/>
</dbReference>
<accession>A0A378KXC7</accession>
<keyword evidence="2 4" id="KW-0442">Lipid degradation</keyword>
<dbReference type="CDD" id="cd07209">
    <property type="entry name" value="Pat_hypo_Ecoli_Z1214_like"/>
    <property type="match status" value="1"/>
</dbReference>
<dbReference type="Pfam" id="PF01734">
    <property type="entry name" value="Patatin"/>
    <property type="match status" value="1"/>
</dbReference>
<dbReference type="PANTHER" id="PTHR14226">
    <property type="entry name" value="NEUROPATHY TARGET ESTERASE/SWISS CHEESE D.MELANOGASTER"/>
    <property type="match status" value="1"/>
</dbReference>
<feature type="short sequence motif" description="GXGXXG" evidence="4">
    <location>
        <begin position="23"/>
        <end position="28"/>
    </location>
</feature>
<dbReference type="AlphaFoldDB" id="A0A378KXC7"/>
<dbReference type="Pfam" id="PF12536">
    <property type="entry name" value="DUF3734"/>
    <property type="match status" value="1"/>
</dbReference>
<evidence type="ECO:0000313" key="9">
    <source>
        <dbReference type="Proteomes" id="UP000254230"/>
    </source>
</evidence>
<dbReference type="Proteomes" id="UP000254230">
    <property type="component" value="Unassembled WGS sequence"/>
</dbReference>
<organism evidence="7 9">
    <name type="scientific">Legionella quateirensis</name>
    <dbReference type="NCBI Taxonomy" id="45072"/>
    <lineage>
        <taxon>Bacteria</taxon>
        <taxon>Pseudomonadati</taxon>
        <taxon>Pseudomonadota</taxon>
        <taxon>Gammaproteobacteria</taxon>
        <taxon>Legionellales</taxon>
        <taxon>Legionellaceae</taxon>
        <taxon>Legionella</taxon>
    </lineage>
</organism>
<dbReference type="InterPro" id="IPR016035">
    <property type="entry name" value="Acyl_Trfase/lysoPLipase"/>
</dbReference>
<dbReference type="GO" id="GO:0016042">
    <property type="term" value="P:lipid catabolic process"/>
    <property type="evidence" value="ECO:0007669"/>
    <property type="project" value="UniProtKB-UniRule"/>
</dbReference>
<sequence length="388" mass="43905">MVQPKKNNKFKIPFKNIACTFQGGGALGAYQAGVLRALDEAGYFPDWYVGTSIGAINAGIAAGNPENIRVEKLYQFWESIATHGNIGETVLPNDPDSRKIHHLLAAHSSILFGQPGFFTPRFPPPQWGWHNSPDKISYYDTAPLRSTLEKYIDFDRINNKKVTRLCIGAVEICSGKMVYFDSFNQKIGPEHIMASGALPPGFPAVEVEGKFYWDGGISNNTPTSYVLSNQYRKNVLCFMVHLFDSYGLHPTTLDEVLKRRKDIEFSSRFTKTIQLYQQIQTLKNTIHVLSHFVPKEKKSDPEIKLCISRGHQTTISVVRFLYTHDETELSSKDYEFSIKSIHERLANGYQDGVNAIKKSPWLKPVPVTEGIALYDMSDMKTFKENHNE</sequence>
<dbReference type="PROSITE" id="PS51635">
    <property type="entry name" value="PNPLA"/>
    <property type="match status" value="1"/>
</dbReference>
<dbReference type="SUPFAM" id="SSF52151">
    <property type="entry name" value="FabD/lysophospholipase-like"/>
    <property type="match status" value="1"/>
</dbReference>
<dbReference type="STRING" id="45072.Lqua_2521"/>
<evidence type="ECO:0000256" key="2">
    <source>
        <dbReference type="ARBA" id="ARBA00022963"/>
    </source>
</evidence>
<evidence type="ECO:0000313" key="7">
    <source>
        <dbReference type="EMBL" id="STY18809.1"/>
    </source>
</evidence>
<reference evidence="6 8" key="1">
    <citation type="submission" date="2015-11" db="EMBL/GenBank/DDBJ databases">
        <title>Genomic analysis of 38 Legionella species identifies large and diverse effector repertoires.</title>
        <authorList>
            <person name="Burstein D."/>
            <person name="Amaro F."/>
            <person name="Zusman T."/>
            <person name="Lifshitz Z."/>
            <person name="Cohen O."/>
            <person name="Gilbert J.A."/>
            <person name="Pupko T."/>
            <person name="Shuman H.A."/>
            <person name="Segal G."/>
        </authorList>
    </citation>
    <scope>NUCLEOTIDE SEQUENCE [LARGE SCALE GENOMIC DNA]</scope>
    <source>
        <strain evidence="6 8">ATCC 49507</strain>
    </source>
</reference>
<evidence type="ECO:0000313" key="8">
    <source>
        <dbReference type="Proteomes" id="UP000054639"/>
    </source>
</evidence>
<proteinExistence type="predicted"/>
<feature type="active site" description="Nucleophile" evidence="4">
    <location>
        <position position="52"/>
    </location>
</feature>
<feature type="short sequence motif" description="GXSXG" evidence="4">
    <location>
        <begin position="50"/>
        <end position="54"/>
    </location>
</feature>
<dbReference type="InterPro" id="IPR002641">
    <property type="entry name" value="PNPLA_dom"/>
</dbReference>
<dbReference type="RefSeq" id="WP_058474657.1">
    <property type="nucleotide sequence ID" value="NZ_CAAAIL010000001.1"/>
</dbReference>
<evidence type="ECO:0000313" key="6">
    <source>
        <dbReference type="EMBL" id="KTD46418.1"/>
    </source>
</evidence>
<dbReference type="Proteomes" id="UP000054639">
    <property type="component" value="Unassembled WGS sequence"/>
</dbReference>
<gene>
    <name evidence="6" type="ORF">Lqua_2521</name>
    <name evidence="7" type="ORF">NCTC12376_02633</name>
</gene>
<evidence type="ECO:0000259" key="5">
    <source>
        <dbReference type="PROSITE" id="PS51635"/>
    </source>
</evidence>
<evidence type="ECO:0000256" key="4">
    <source>
        <dbReference type="PROSITE-ProRule" id="PRU01161"/>
    </source>
</evidence>
<keyword evidence="1 4" id="KW-0378">Hydrolase</keyword>
<feature type="domain" description="PNPLA" evidence="5">
    <location>
        <begin position="19"/>
        <end position="227"/>
    </location>
</feature>
<keyword evidence="3 4" id="KW-0443">Lipid metabolism</keyword>
<dbReference type="InterPro" id="IPR021095">
    <property type="entry name" value="DUF3734"/>
</dbReference>
<dbReference type="PANTHER" id="PTHR14226:SF57">
    <property type="entry name" value="BLR7027 PROTEIN"/>
    <property type="match status" value="1"/>
</dbReference>
<name>A0A378KXC7_9GAMM</name>
<dbReference type="EMBL" id="LNYR01000034">
    <property type="protein sequence ID" value="KTD46418.1"/>
    <property type="molecule type" value="Genomic_DNA"/>
</dbReference>
<keyword evidence="8" id="KW-1185">Reference proteome</keyword>
<protein>
    <submittedName>
        <fullName evidence="6">Alpha-beta hydrolase family transporter esterase</fullName>
    </submittedName>
    <submittedName>
        <fullName evidence="7">Transmembrane protein</fullName>
    </submittedName>
</protein>